<organism evidence="10 11">
    <name type="scientific">Exophiala dermatitidis</name>
    <name type="common">Black yeast-like fungus</name>
    <name type="synonym">Wangiella dermatitidis</name>
    <dbReference type="NCBI Taxonomy" id="5970"/>
    <lineage>
        <taxon>Eukaryota</taxon>
        <taxon>Fungi</taxon>
        <taxon>Dikarya</taxon>
        <taxon>Ascomycota</taxon>
        <taxon>Pezizomycotina</taxon>
        <taxon>Eurotiomycetes</taxon>
        <taxon>Chaetothyriomycetidae</taxon>
        <taxon>Chaetothyriales</taxon>
        <taxon>Herpotrichiellaceae</taxon>
        <taxon>Exophiala</taxon>
    </lineage>
</organism>
<dbReference type="Proteomes" id="UP001161757">
    <property type="component" value="Unassembled WGS sequence"/>
</dbReference>
<evidence type="ECO:0000256" key="2">
    <source>
        <dbReference type="ARBA" id="ARBA00007163"/>
    </source>
</evidence>
<keyword evidence="5" id="KW-0804">Transcription</keyword>
<protein>
    <submittedName>
        <fullName evidence="10">Transcription factor that binds to CRE motif</fullName>
    </submittedName>
</protein>
<dbReference type="GO" id="GO:0006986">
    <property type="term" value="P:response to unfolded protein"/>
    <property type="evidence" value="ECO:0007669"/>
    <property type="project" value="UniProtKB-KW"/>
</dbReference>
<dbReference type="SUPFAM" id="SSF57959">
    <property type="entry name" value="Leucine zipper domain"/>
    <property type="match status" value="1"/>
</dbReference>
<dbReference type="CDD" id="cd14812">
    <property type="entry name" value="bZIP_u3"/>
    <property type="match status" value="1"/>
</dbReference>
<accession>A0AAN6IXX5</accession>
<dbReference type="GO" id="GO:0045944">
    <property type="term" value="P:positive regulation of transcription by RNA polymerase II"/>
    <property type="evidence" value="ECO:0007669"/>
    <property type="project" value="InterPro"/>
</dbReference>
<comment type="subcellular location">
    <subcellularLocation>
        <location evidence="1">Nucleus</location>
    </subcellularLocation>
</comment>
<dbReference type="AlphaFoldDB" id="A0AAN6IXX5"/>
<evidence type="ECO:0000313" key="11">
    <source>
        <dbReference type="Proteomes" id="UP001161757"/>
    </source>
</evidence>
<dbReference type="InterPro" id="IPR004827">
    <property type="entry name" value="bZIP"/>
</dbReference>
<keyword evidence="7" id="KW-0539">Nucleus</keyword>
<proteinExistence type="inferred from homology"/>
<gene>
    <name evidence="10" type="primary">HAC1</name>
    <name evidence="10" type="ORF">HRR80_001487</name>
</gene>
<dbReference type="GO" id="GO:0003677">
    <property type="term" value="F:DNA binding"/>
    <property type="evidence" value="ECO:0007669"/>
    <property type="project" value="UniProtKB-KW"/>
</dbReference>
<dbReference type="GO" id="GO:0005634">
    <property type="term" value="C:nucleus"/>
    <property type="evidence" value="ECO:0007669"/>
    <property type="project" value="UniProtKB-SubCell"/>
</dbReference>
<evidence type="ECO:0000256" key="1">
    <source>
        <dbReference type="ARBA" id="ARBA00004123"/>
    </source>
</evidence>
<dbReference type="Gene3D" id="1.20.5.170">
    <property type="match status" value="1"/>
</dbReference>
<sequence length="469" mass="52528">MASSPTVVDPASLTMSGYPQSYPTPPPMSDDNESSQSSQPAPEQPQRKKRKAWGQPVPEIKQILPPRKRAKTAEEKEQRKNERILRNRRAADKSRQRQKAAVAELEARQVRIERENAALRDLLARYQSRFGVQADFPPSVTAEPPSTINLDADSPSLDHKVESAVQTPFTPSSYDTTDLESNHPTLVHSDSITPVKHESPVLAPQLNLINEHSEADNGSDSMATFQSFPTVSGMTQYPAEILCDLQCQPETWDIKLPMAPLSQQANLGLSYLLQVFQTLTIFQTFSTTTLLPICNLFQILAQRLSMTSTEQDFSSILTNFPLIHSLISMPSTPTRPAVFRMKLLSRLLACSPHMARLLLAATDRALQQVVSEDGFAEDPDRRWTWSSLMTIKWVILRLEREHRKIRRQVWTRPEGLPDLRVMAGVDCGAVARSSHLWQGQGQGHGHGMNTDTKCTITRDDGWVAAQEVH</sequence>
<comment type="caution">
    <text evidence="10">The sequence shown here is derived from an EMBL/GenBank/DDBJ whole genome shotgun (WGS) entry which is preliminary data.</text>
</comment>
<feature type="domain" description="BZIP" evidence="9">
    <location>
        <begin position="77"/>
        <end position="127"/>
    </location>
</feature>
<dbReference type="InterPro" id="IPR044280">
    <property type="entry name" value="Hac1/HY5"/>
</dbReference>
<evidence type="ECO:0000256" key="5">
    <source>
        <dbReference type="ARBA" id="ARBA00023163"/>
    </source>
</evidence>
<feature type="compositionally biased region" description="Basic and acidic residues" evidence="8">
    <location>
        <begin position="71"/>
        <end position="95"/>
    </location>
</feature>
<evidence type="ECO:0000313" key="10">
    <source>
        <dbReference type="EMBL" id="KAJ8994787.1"/>
    </source>
</evidence>
<reference evidence="10" key="1">
    <citation type="submission" date="2023-01" db="EMBL/GenBank/DDBJ databases">
        <title>Exophiala dermititidis isolated from Cystic Fibrosis Patient.</title>
        <authorList>
            <person name="Kurbessoian T."/>
            <person name="Crocker A."/>
            <person name="Murante D."/>
            <person name="Hogan D.A."/>
            <person name="Stajich J.E."/>
        </authorList>
    </citation>
    <scope>NUCLEOTIDE SEQUENCE</scope>
    <source>
        <strain evidence="10">Ex8</strain>
    </source>
</reference>
<dbReference type="InterPro" id="IPR046347">
    <property type="entry name" value="bZIP_sf"/>
</dbReference>
<dbReference type="PROSITE" id="PS00036">
    <property type="entry name" value="BZIP_BASIC"/>
    <property type="match status" value="1"/>
</dbReference>
<name>A0AAN6IXX5_EXODE</name>
<keyword evidence="3" id="KW-0805">Transcription regulation</keyword>
<evidence type="ECO:0000256" key="6">
    <source>
        <dbReference type="ARBA" id="ARBA00023230"/>
    </source>
</evidence>
<evidence type="ECO:0000256" key="4">
    <source>
        <dbReference type="ARBA" id="ARBA00023125"/>
    </source>
</evidence>
<evidence type="ECO:0000259" key="9">
    <source>
        <dbReference type="PROSITE" id="PS50217"/>
    </source>
</evidence>
<keyword evidence="4" id="KW-0238">DNA-binding</keyword>
<keyword evidence="6" id="KW-0834">Unfolded protein response</keyword>
<evidence type="ECO:0000256" key="8">
    <source>
        <dbReference type="SAM" id="MobiDB-lite"/>
    </source>
</evidence>
<evidence type="ECO:0000256" key="7">
    <source>
        <dbReference type="ARBA" id="ARBA00023242"/>
    </source>
</evidence>
<dbReference type="PROSITE" id="PS50217">
    <property type="entry name" value="BZIP"/>
    <property type="match status" value="1"/>
</dbReference>
<dbReference type="EMBL" id="JAJGCB010000002">
    <property type="protein sequence ID" value="KAJ8994787.1"/>
    <property type="molecule type" value="Genomic_DNA"/>
</dbReference>
<dbReference type="SMART" id="SM00338">
    <property type="entry name" value="BRLZ"/>
    <property type="match status" value="1"/>
</dbReference>
<feature type="region of interest" description="Disordered" evidence="8">
    <location>
        <begin position="1"/>
        <end position="98"/>
    </location>
</feature>
<dbReference type="PANTHER" id="PTHR46714:SF6">
    <property type="entry name" value="TRANSCRIPTIONAL ACTIVATOR HAC1"/>
    <property type="match status" value="1"/>
</dbReference>
<comment type="similarity">
    <text evidence="2">Belongs to the bZIP family.</text>
</comment>
<dbReference type="GO" id="GO:0000981">
    <property type="term" value="F:DNA-binding transcription factor activity, RNA polymerase II-specific"/>
    <property type="evidence" value="ECO:0007669"/>
    <property type="project" value="InterPro"/>
</dbReference>
<dbReference type="PANTHER" id="PTHR46714">
    <property type="entry name" value="TRANSCRIPTIONAL ACTIVATOR HAC1"/>
    <property type="match status" value="1"/>
</dbReference>
<evidence type="ECO:0000256" key="3">
    <source>
        <dbReference type="ARBA" id="ARBA00023015"/>
    </source>
</evidence>